<dbReference type="EMBL" id="JBHUHV010000059">
    <property type="protein sequence ID" value="MFD2069339.1"/>
    <property type="molecule type" value="Genomic_DNA"/>
</dbReference>
<keyword evidence="4" id="KW-1185">Reference proteome</keyword>
<keyword evidence="1" id="KW-0732">Signal</keyword>
<dbReference type="PANTHER" id="PTHR30383:SF5">
    <property type="entry name" value="SGNH HYDROLASE-TYPE ESTERASE DOMAIN-CONTAINING PROTEIN"/>
    <property type="match status" value="1"/>
</dbReference>
<dbReference type="InterPro" id="IPR051532">
    <property type="entry name" value="Ester_Hydrolysis_Enzymes"/>
</dbReference>
<dbReference type="Gene3D" id="3.40.50.1110">
    <property type="entry name" value="SGNH hydrolase"/>
    <property type="match status" value="1"/>
</dbReference>
<dbReference type="InterPro" id="IPR036514">
    <property type="entry name" value="SGNH_hydro_sf"/>
</dbReference>
<evidence type="ECO:0000313" key="3">
    <source>
        <dbReference type="EMBL" id="MFD2069339.1"/>
    </source>
</evidence>
<dbReference type="PANTHER" id="PTHR30383">
    <property type="entry name" value="THIOESTERASE 1/PROTEASE 1/LYSOPHOSPHOLIPASE L1"/>
    <property type="match status" value="1"/>
</dbReference>
<reference evidence="4" key="1">
    <citation type="journal article" date="2019" name="Int. J. Syst. Evol. Microbiol.">
        <title>The Global Catalogue of Microorganisms (GCM) 10K type strain sequencing project: providing services to taxonomists for standard genome sequencing and annotation.</title>
        <authorList>
            <consortium name="The Broad Institute Genomics Platform"/>
            <consortium name="The Broad Institute Genome Sequencing Center for Infectious Disease"/>
            <person name="Wu L."/>
            <person name="Ma J."/>
        </authorList>
    </citation>
    <scope>NUCLEOTIDE SEQUENCE [LARGE SCALE GENOMIC DNA]</scope>
    <source>
        <strain evidence="4">JCM 16545</strain>
    </source>
</reference>
<proteinExistence type="predicted"/>
<dbReference type="RefSeq" id="WP_229961302.1">
    <property type="nucleotide sequence ID" value="NZ_JAJJWI010000011.1"/>
</dbReference>
<organism evidence="3 4">
    <name type="scientific">Pontibacter silvestris</name>
    <dbReference type="NCBI Taxonomy" id="2305183"/>
    <lineage>
        <taxon>Bacteria</taxon>
        <taxon>Pseudomonadati</taxon>
        <taxon>Bacteroidota</taxon>
        <taxon>Cytophagia</taxon>
        <taxon>Cytophagales</taxon>
        <taxon>Hymenobacteraceae</taxon>
        <taxon>Pontibacter</taxon>
    </lineage>
</organism>
<dbReference type="InterPro" id="IPR013830">
    <property type="entry name" value="SGNH_hydro"/>
</dbReference>
<sequence length="223" mass="25577">MTFRKILYSLSFIAFILLARQGFAQNNGWESEIREFEKKDSLSMPAPGGIVFTGSSSIRKWETLNQDYPNRPVLNRGFGGSQIEDAVEYFDRIVAKYQPRQVVLYSGDNDIASGKSPDVVLKDFKKFAEQVKQKLPDAELVFLSIKPSLARWDMYDKMQEANRKIEKYASGRNWIKYVDVASPMLGADGKPMPELFVEDGLHMTREGYKLWTGILEPYLLKQK</sequence>
<feature type="chain" id="PRO_5047109044" evidence="1">
    <location>
        <begin position="25"/>
        <end position="223"/>
    </location>
</feature>
<protein>
    <submittedName>
        <fullName evidence="3">SGNH/GDSL hydrolase family protein</fullName>
    </submittedName>
</protein>
<feature type="domain" description="SGNH hydrolase-type esterase" evidence="2">
    <location>
        <begin position="57"/>
        <end position="210"/>
    </location>
</feature>
<name>A0ABW4X2X1_9BACT</name>
<evidence type="ECO:0000256" key="1">
    <source>
        <dbReference type="SAM" id="SignalP"/>
    </source>
</evidence>
<dbReference type="Pfam" id="PF13472">
    <property type="entry name" value="Lipase_GDSL_2"/>
    <property type="match status" value="1"/>
</dbReference>
<accession>A0ABW4X2X1</accession>
<dbReference type="GO" id="GO:0016787">
    <property type="term" value="F:hydrolase activity"/>
    <property type="evidence" value="ECO:0007669"/>
    <property type="project" value="UniProtKB-KW"/>
</dbReference>
<feature type="signal peptide" evidence="1">
    <location>
        <begin position="1"/>
        <end position="24"/>
    </location>
</feature>
<evidence type="ECO:0000259" key="2">
    <source>
        <dbReference type="Pfam" id="PF13472"/>
    </source>
</evidence>
<dbReference type="SUPFAM" id="SSF52266">
    <property type="entry name" value="SGNH hydrolase"/>
    <property type="match status" value="1"/>
</dbReference>
<evidence type="ECO:0000313" key="4">
    <source>
        <dbReference type="Proteomes" id="UP001597369"/>
    </source>
</evidence>
<dbReference type="CDD" id="cd04502">
    <property type="entry name" value="SGNH_hydrolase_like_7"/>
    <property type="match status" value="1"/>
</dbReference>
<comment type="caution">
    <text evidence="3">The sequence shown here is derived from an EMBL/GenBank/DDBJ whole genome shotgun (WGS) entry which is preliminary data.</text>
</comment>
<keyword evidence="3" id="KW-0378">Hydrolase</keyword>
<dbReference type="Proteomes" id="UP001597369">
    <property type="component" value="Unassembled WGS sequence"/>
</dbReference>
<gene>
    <name evidence="3" type="ORF">ACFSKU_20820</name>
</gene>